<dbReference type="EMBL" id="JAMQOT010000001">
    <property type="protein sequence ID" value="MDF9744876.1"/>
    <property type="molecule type" value="Genomic_DNA"/>
</dbReference>
<keyword evidence="2" id="KW-0472">Membrane</keyword>
<dbReference type="Pfam" id="PF24034">
    <property type="entry name" value="DUF7343"/>
    <property type="match status" value="1"/>
</dbReference>
<dbReference type="Pfam" id="PF24036">
    <property type="entry name" value="DUF7345"/>
    <property type="match status" value="1"/>
</dbReference>
<dbReference type="AlphaFoldDB" id="A0A9Q4KZ66"/>
<keyword evidence="2" id="KW-1133">Transmembrane helix</keyword>
<feature type="compositionally biased region" description="Acidic residues" evidence="1">
    <location>
        <begin position="352"/>
        <end position="366"/>
    </location>
</feature>
<evidence type="ECO:0000256" key="2">
    <source>
        <dbReference type="SAM" id="Phobius"/>
    </source>
</evidence>
<feature type="domain" description="DUF7345" evidence="4">
    <location>
        <begin position="75"/>
        <end position="220"/>
    </location>
</feature>
<accession>A0A9Q4KZ66</accession>
<feature type="domain" description="DUF7343" evidence="3">
    <location>
        <begin position="365"/>
        <end position="426"/>
    </location>
</feature>
<protein>
    <recommendedName>
        <fullName evidence="7">HTH iclR-type domain-containing protein</fullName>
    </recommendedName>
</protein>
<evidence type="ECO:0000259" key="3">
    <source>
        <dbReference type="Pfam" id="PF24034"/>
    </source>
</evidence>
<dbReference type="RefSeq" id="WP_277520346.1">
    <property type="nucleotide sequence ID" value="NZ_JAMQOT010000001.1"/>
</dbReference>
<feature type="region of interest" description="Disordered" evidence="1">
    <location>
        <begin position="307"/>
        <end position="366"/>
    </location>
</feature>
<organism evidence="5 6">
    <name type="scientific">Natrinema salsiterrestre</name>
    <dbReference type="NCBI Taxonomy" id="2950540"/>
    <lineage>
        <taxon>Archaea</taxon>
        <taxon>Methanobacteriati</taxon>
        <taxon>Methanobacteriota</taxon>
        <taxon>Stenosarchaea group</taxon>
        <taxon>Halobacteria</taxon>
        <taxon>Halobacteriales</taxon>
        <taxon>Natrialbaceae</taxon>
        <taxon>Natrinema</taxon>
    </lineage>
</organism>
<keyword evidence="6" id="KW-1185">Reference proteome</keyword>
<sequence>MRMSTAATLALAALLATTTMGAVAATPSASAPATIERPAPGPSSLSTAPAQSQSVSASSTAPPPLDRPDTWQVIRIRITDTGNAEWTVESRFRVTDDDDAETFDEYADSVVSGQRDAGYDPQLFERYAALASESTGRNMSIENAAWDDPRIETVETDADRSVDEEPYRVGIISYSFTWTNFATVDGERIHVGDALQTSDGTLFRTLSSGQRLVIEPPSNYGFVDAPTSTENGALVWDGPHEFGENGLQISILEGAGGPFFLPGAGWLIASVLALVILLGGIAYLLTRRDIDVGVPIPSDRLSVLENATLPGRSNSPGDGHGTATADGNGGSDAVSTAESPASDDLGPGTSLEFEESVDDEIDPELLSDEERVHRLLKRNGGRMKQASIVSETGWSNAKVSQLLSKMDDDDEIEKLRIGRENLITLPGVDPTEVE</sequence>
<keyword evidence="2" id="KW-0812">Transmembrane</keyword>
<evidence type="ECO:0008006" key="7">
    <source>
        <dbReference type="Google" id="ProtNLM"/>
    </source>
</evidence>
<evidence type="ECO:0000259" key="4">
    <source>
        <dbReference type="Pfam" id="PF24036"/>
    </source>
</evidence>
<feature type="region of interest" description="Disordered" evidence="1">
    <location>
        <begin position="31"/>
        <end position="70"/>
    </location>
</feature>
<name>A0A9Q4KZ66_9EURY</name>
<dbReference type="InterPro" id="IPR055767">
    <property type="entry name" value="DUF7343"/>
</dbReference>
<reference evidence="5" key="1">
    <citation type="submission" date="2022-06" db="EMBL/GenBank/DDBJ databases">
        <title>Natrinema sp. a new haloarchaeum isolate from saline soil.</title>
        <authorList>
            <person name="Strakova D."/>
            <person name="Galisteo C."/>
            <person name="Sanchez-Porro C."/>
            <person name="Ventosa A."/>
        </authorList>
    </citation>
    <scope>NUCLEOTIDE SEQUENCE</scope>
    <source>
        <strain evidence="5">S1CR25-10</strain>
    </source>
</reference>
<proteinExistence type="predicted"/>
<evidence type="ECO:0000313" key="5">
    <source>
        <dbReference type="EMBL" id="MDF9744876.1"/>
    </source>
</evidence>
<evidence type="ECO:0000313" key="6">
    <source>
        <dbReference type="Proteomes" id="UP001154061"/>
    </source>
</evidence>
<dbReference type="InterPro" id="IPR055769">
    <property type="entry name" value="DUF7345"/>
</dbReference>
<gene>
    <name evidence="5" type="ORF">NDI89_04670</name>
</gene>
<evidence type="ECO:0000256" key="1">
    <source>
        <dbReference type="SAM" id="MobiDB-lite"/>
    </source>
</evidence>
<dbReference type="Proteomes" id="UP001154061">
    <property type="component" value="Unassembled WGS sequence"/>
</dbReference>
<feature type="compositionally biased region" description="Low complexity" evidence="1">
    <location>
        <begin position="46"/>
        <end position="60"/>
    </location>
</feature>
<comment type="caution">
    <text evidence="5">The sequence shown here is derived from an EMBL/GenBank/DDBJ whole genome shotgun (WGS) entry which is preliminary data.</text>
</comment>
<feature type="transmembrane region" description="Helical" evidence="2">
    <location>
        <begin position="259"/>
        <end position="285"/>
    </location>
</feature>